<name>A0A1S3HZE5_LINAN</name>
<dbReference type="InterPro" id="IPR016024">
    <property type="entry name" value="ARM-type_fold"/>
</dbReference>
<dbReference type="SMART" id="SM00588">
    <property type="entry name" value="NEUZ"/>
    <property type="match status" value="1"/>
</dbReference>
<dbReference type="SMART" id="SM00449">
    <property type="entry name" value="SPRY"/>
    <property type="match status" value="1"/>
</dbReference>
<dbReference type="Pfam" id="PF07177">
    <property type="entry name" value="Neuralized"/>
    <property type="match status" value="1"/>
</dbReference>
<dbReference type="InterPro" id="IPR043136">
    <property type="entry name" value="B30.2/SPRY_sf"/>
</dbReference>
<dbReference type="GeneID" id="106158893"/>
<dbReference type="Pfam" id="PF00622">
    <property type="entry name" value="SPRY"/>
    <property type="match status" value="1"/>
</dbReference>
<sequence>MGNEASTLRLLHNLAELEQELERDQVSKSNQPLKVQHGWDSKDCSNNMTVLDDGLKVRRNRSLQPRTDAVRGKRGYGQGIHIWKIHWPQSMRGSNAVIGVATYQAPLTCIGYSSFIGSNDQSMGWDIVRNVLLFNDCVIRKYPDDVPNEFVAPDVITVILNMDSGTLGFKSDGNNYGVALKGLRLLGKKLYPAISATYDNCEVGIEYIRSTDAAPAPDLPSPSRPTERTTARDQGRPPAKPCPPAQPLKFKKQCGKNIELSNDSIQAERSNFMSESDKAVVLTSRSLQPNEKFEICVKRTLGQWPEGLAIGVVALEAGFEIPRSLPGQAADIAWVWKGTDVLHDRKTERKLDFNLNSAKIGDTFGVSRKEDGALHFFYNGRDMGMAATNIPQKIHGIVDVYGSTIHVELVEQIREEASEPTGAAFTGMSREERAFEKMKQTIDLLKKKDERTIRPTILMVHEHLYMLYVKHKDRSLRQLMGDKLVQLNAAFHITEYIKFLRDCGIENARIFTCYELLRNVCWNYSDASLKFARSIGQTELLGILSAELAKYQNRYMSEEGKRDIVMSAFGILHNCSKVTENRGVYYRLGVINIVVPYTKPGNDETVAMTALMTLSYLVTIDQQHLIQAEPSAIANILKKLDEALRNAETHQSDGFHAYEIVESLINLSKSAQNRVTTIQKGGIPLFVKMMKVGNPQEQELALNAVWELINGGDGTLSAVSRTEGLLDAVKALKSSKVETVRQAAERISLRLDTQTQMFSQRFDPTPKPKCTYKDICDKFVATLNIHKTYFDAKYHRCYCNHCHNDRGDKLYYTRGNPPKDYGIPIGWYRYALCLPPKAKAMNVLDKWHRAFHGTKKDVVTKILEVGELLIPGDVALGGDKISEREGHFKDDYKPEGFDTKKIFVSPSIRYAGHGAYAMPHKFEVSGKTYVARVALQVCIRPGSYDVGDQTIGETKPIDPKFDNQEIEWSTKERGSTILYGLLVKLEEQAS</sequence>
<dbReference type="AlphaFoldDB" id="A0A1S3HZE5"/>
<dbReference type="InParanoid" id="A0A1S3HZE5"/>
<feature type="region of interest" description="Disordered" evidence="1">
    <location>
        <begin position="212"/>
        <end position="248"/>
    </location>
</feature>
<dbReference type="Proteomes" id="UP000085678">
    <property type="component" value="Unplaced"/>
</dbReference>
<organism evidence="4 5">
    <name type="scientific">Lingula anatina</name>
    <name type="common">Brachiopod</name>
    <name type="synonym">Lingula unguis</name>
    <dbReference type="NCBI Taxonomy" id="7574"/>
    <lineage>
        <taxon>Eukaryota</taxon>
        <taxon>Metazoa</taxon>
        <taxon>Spiralia</taxon>
        <taxon>Lophotrochozoa</taxon>
        <taxon>Brachiopoda</taxon>
        <taxon>Linguliformea</taxon>
        <taxon>Lingulata</taxon>
        <taxon>Lingulida</taxon>
        <taxon>Linguloidea</taxon>
        <taxon>Lingulidae</taxon>
        <taxon>Lingula</taxon>
    </lineage>
</organism>
<dbReference type="InterPro" id="IPR003877">
    <property type="entry name" value="SPRY_dom"/>
</dbReference>
<evidence type="ECO:0000259" key="3">
    <source>
        <dbReference type="PROSITE" id="PS51065"/>
    </source>
</evidence>
<reference evidence="5" key="1">
    <citation type="submission" date="2025-08" db="UniProtKB">
        <authorList>
            <consortium name="RefSeq"/>
        </authorList>
    </citation>
    <scope>IDENTIFICATION</scope>
    <source>
        <tissue evidence="5">Gonads</tissue>
    </source>
</reference>
<dbReference type="InterPro" id="IPR013320">
    <property type="entry name" value="ConA-like_dom_sf"/>
</dbReference>
<dbReference type="PROSITE" id="PS51065">
    <property type="entry name" value="NHR"/>
    <property type="match status" value="1"/>
</dbReference>
<dbReference type="GO" id="GO:0019005">
    <property type="term" value="C:SCF ubiquitin ligase complex"/>
    <property type="evidence" value="ECO:0007669"/>
    <property type="project" value="TreeGrafter"/>
</dbReference>
<evidence type="ECO:0000256" key="1">
    <source>
        <dbReference type="SAM" id="MobiDB-lite"/>
    </source>
</evidence>
<evidence type="ECO:0000313" key="4">
    <source>
        <dbReference type="Proteomes" id="UP000085678"/>
    </source>
</evidence>
<dbReference type="RefSeq" id="XP_013390464.1">
    <property type="nucleotide sequence ID" value="XM_013535010.2"/>
</dbReference>
<dbReference type="SUPFAM" id="SSF49899">
    <property type="entry name" value="Concanavalin A-like lectins/glucanases"/>
    <property type="match status" value="1"/>
</dbReference>
<dbReference type="InterPro" id="IPR011989">
    <property type="entry name" value="ARM-like"/>
</dbReference>
<evidence type="ECO:0000313" key="5">
    <source>
        <dbReference type="RefSeq" id="XP_013390464.1"/>
    </source>
</evidence>
<dbReference type="Gene3D" id="2.60.120.920">
    <property type="match status" value="2"/>
</dbReference>
<evidence type="ECO:0000259" key="2">
    <source>
        <dbReference type="PROSITE" id="PS50188"/>
    </source>
</evidence>
<dbReference type="PROSITE" id="PS50188">
    <property type="entry name" value="B302_SPRY"/>
    <property type="match status" value="1"/>
</dbReference>
<gene>
    <name evidence="5" type="primary">LOC106158893</name>
</gene>
<feature type="domain" description="NHR" evidence="3">
    <location>
        <begin position="247"/>
        <end position="412"/>
    </location>
</feature>
<dbReference type="InterPro" id="IPR006573">
    <property type="entry name" value="NHR_dom"/>
</dbReference>
<dbReference type="Gene3D" id="1.25.10.10">
    <property type="entry name" value="Leucine-rich Repeat Variant"/>
    <property type="match status" value="1"/>
</dbReference>
<dbReference type="CDD" id="cd12887">
    <property type="entry name" value="SPRY_NHR_like"/>
    <property type="match status" value="1"/>
</dbReference>
<dbReference type="SUPFAM" id="SSF48371">
    <property type="entry name" value="ARM repeat"/>
    <property type="match status" value="1"/>
</dbReference>
<keyword evidence="4" id="KW-1185">Reference proteome</keyword>
<dbReference type="KEGG" id="lak:106158893"/>
<proteinExistence type="predicted"/>
<accession>A0A1S3HZE5</accession>
<protein>
    <submittedName>
        <fullName evidence="5">Neuralized-like protein 4</fullName>
    </submittedName>
</protein>
<feature type="compositionally biased region" description="Basic and acidic residues" evidence="1">
    <location>
        <begin position="225"/>
        <end position="235"/>
    </location>
</feature>
<dbReference type="GO" id="GO:0043161">
    <property type="term" value="P:proteasome-mediated ubiquitin-dependent protein catabolic process"/>
    <property type="evidence" value="ECO:0007669"/>
    <property type="project" value="TreeGrafter"/>
</dbReference>
<dbReference type="InterPro" id="IPR050672">
    <property type="entry name" value="FBXO45-Fsn/SPSB_families"/>
</dbReference>
<dbReference type="InterPro" id="IPR001870">
    <property type="entry name" value="B30.2/SPRY"/>
</dbReference>
<feature type="domain" description="B30.2/SPRY" evidence="2">
    <location>
        <begin position="17"/>
        <end position="212"/>
    </location>
</feature>
<dbReference type="OrthoDB" id="49113at2759"/>
<dbReference type="PANTHER" id="PTHR12245">
    <property type="entry name" value="SPRY DOMAIN CONTAINING SOCS BOX PROTEIN"/>
    <property type="match status" value="1"/>
</dbReference>
<dbReference type="PANTHER" id="PTHR12245:SF11">
    <property type="entry name" value="PROTEIN GUSTAVUS"/>
    <property type="match status" value="1"/>
</dbReference>